<proteinExistence type="predicted"/>
<organism evidence="1">
    <name type="scientific">Rhizophora mucronata</name>
    <name type="common">Asiatic mangrove</name>
    <dbReference type="NCBI Taxonomy" id="61149"/>
    <lineage>
        <taxon>Eukaryota</taxon>
        <taxon>Viridiplantae</taxon>
        <taxon>Streptophyta</taxon>
        <taxon>Embryophyta</taxon>
        <taxon>Tracheophyta</taxon>
        <taxon>Spermatophyta</taxon>
        <taxon>Magnoliopsida</taxon>
        <taxon>eudicotyledons</taxon>
        <taxon>Gunneridae</taxon>
        <taxon>Pentapetalae</taxon>
        <taxon>rosids</taxon>
        <taxon>fabids</taxon>
        <taxon>Malpighiales</taxon>
        <taxon>Rhizophoraceae</taxon>
        <taxon>Rhizophora</taxon>
    </lineage>
</organism>
<evidence type="ECO:0000313" key="1">
    <source>
        <dbReference type="EMBL" id="MBX44995.1"/>
    </source>
</evidence>
<dbReference type="EMBL" id="GGEC01064511">
    <property type="protein sequence ID" value="MBX44995.1"/>
    <property type="molecule type" value="Transcribed_RNA"/>
</dbReference>
<sequence>MCNLYTFMELCRHISTQLQFKHKSISRIMLSMGRDAETFFHTCILKLTNSRTLGKDPT</sequence>
<protein>
    <submittedName>
        <fullName evidence="1">Uncharacterized protein</fullName>
    </submittedName>
</protein>
<name>A0A2P2NRA1_RHIMU</name>
<reference evidence="1" key="1">
    <citation type="submission" date="2018-02" db="EMBL/GenBank/DDBJ databases">
        <title>Rhizophora mucronata_Transcriptome.</title>
        <authorList>
            <person name="Meera S.P."/>
            <person name="Sreeshan A."/>
            <person name="Augustine A."/>
        </authorList>
    </citation>
    <scope>NUCLEOTIDE SEQUENCE</scope>
    <source>
        <tissue evidence="1">Leaf</tissue>
    </source>
</reference>
<accession>A0A2P2NRA1</accession>
<dbReference type="AlphaFoldDB" id="A0A2P2NRA1"/>